<dbReference type="Pfam" id="PF09527">
    <property type="entry name" value="ATPase_gene1"/>
    <property type="match status" value="1"/>
</dbReference>
<feature type="compositionally biased region" description="Polar residues" evidence="1">
    <location>
        <begin position="1"/>
        <end position="12"/>
    </location>
</feature>
<feature type="transmembrane region" description="Helical" evidence="2">
    <location>
        <begin position="25"/>
        <end position="45"/>
    </location>
</feature>
<evidence type="ECO:0000313" key="4">
    <source>
        <dbReference type="Proteomes" id="UP001499978"/>
    </source>
</evidence>
<proteinExistence type="predicted"/>
<keyword evidence="2" id="KW-0812">Transmembrane</keyword>
<dbReference type="RefSeq" id="WP_344171551.1">
    <property type="nucleotide sequence ID" value="NZ_BAAARY010000007.1"/>
</dbReference>
<evidence type="ECO:0000256" key="2">
    <source>
        <dbReference type="SAM" id="Phobius"/>
    </source>
</evidence>
<organism evidence="3 4">
    <name type="scientific">Pilimelia columellifera subsp. columellifera</name>
    <dbReference type="NCBI Taxonomy" id="706583"/>
    <lineage>
        <taxon>Bacteria</taxon>
        <taxon>Bacillati</taxon>
        <taxon>Actinomycetota</taxon>
        <taxon>Actinomycetes</taxon>
        <taxon>Micromonosporales</taxon>
        <taxon>Micromonosporaceae</taxon>
        <taxon>Pilimelia</taxon>
    </lineage>
</organism>
<keyword evidence="2" id="KW-0472">Membrane</keyword>
<reference evidence="3 4" key="1">
    <citation type="journal article" date="2019" name="Int. J. Syst. Evol. Microbiol.">
        <title>The Global Catalogue of Microorganisms (GCM) 10K type strain sequencing project: providing services to taxonomists for standard genome sequencing and annotation.</title>
        <authorList>
            <consortium name="The Broad Institute Genomics Platform"/>
            <consortium name="The Broad Institute Genome Sequencing Center for Infectious Disease"/>
            <person name="Wu L."/>
            <person name="Ma J."/>
        </authorList>
    </citation>
    <scope>NUCLEOTIDE SEQUENCE [LARGE SCALE GENOMIC DNA]</scope>
    <source>
        <strain evidence="3 4">JCM 3367</strain>
    </source>
</reference>
<feature type="transmembrane region" description="Helical" evidence="2">
    <location>
        <begin position="51"/>
        <end position="72"/>
    </location>
</feature>
<keyword evidence="4" id="KW-1185">Reference proteome</keyword>
<dbReference type="Proteomes" id="UP001499978">
    <property type="component" value="Unassembled WGS sequence"/>
</dbReference>
<gene>
    <name evidence="3" type="ORF">GCM10010201_20050</name>
</gene>
<keyword evidence="2" id="KW-1133">Transmembrane helix</keyword>
<accession>A0ABN3NH81</accession>
<comment type="caution">
    <text evidence="3">The sequence shown here is derived from an EMBL/GenBank/DDBJ whole genome shotgun (WGS) entry which is preliminary data.</text>
</comment>
<dbReference type="EMBL" id="BAAARY010000007">
    <property type="protein sequence ID" value="GAA2522097.1"/>
    <property type="molecule type" value="Genomic_DNA"/>
</dbReference>
<evidence type="ECO:0000313" key="3">
    <source>
        <dbReference type="EMBL" id="GAA2522097.1"/>
    </source>
</evidence>
<evidence type="ECO:0000256" key="1">
    <source>
        <dbReference type="SAM" id="MobiDB-lite"/>
    </source>
</evidence>
<feature type="region of interest" description="Disordered" evidence="1">
    <location>
        <begin position="1"/>
        <end position="22"/>
    </location>
</feature>
<name>A0ABN3NH81_9ACTN</name>
<sequence length="77" mass="7897">MAGDQPSQSSGAPNGDEPPRSDQGWAVMGYLIGGMAVWGGVGYLVDRWLDTGGIATAIGLVLGMAGAIYLVVRRMSA</sequence>
<protein>
    <submittedName>
        <fullName evidence="3">Uncharacterized protein</fullName>
    </submittedName>
</protein>
<dbReference type="InterPro" id="IPR032820">
    <property type="entry name" value="ATPase_put"/>
</dbReference>